<feature type="transmembrane region" description="Helical" evidence="1">
    <location>
        <begin position="168"/>
        <end position="188"/>
    </location>
</feature>
<gene>
    <name evidence="2" type="ORF">C4N25_11550</name>
</gene>
<proteinExistence type="predicted"/>
<keyword evidence="1" id="KW-0472">Membrane</keyword>
<feature type="transmembrane region" description="Helical" evidence="1">
    <location>
        <begin position="20"/>
        <end position="41"/>
    </location>
</feature>
<name>A0A329TIQ8_9FIRM</name>
<evidence type="ECO:0000313" key="3">
    <source>
        <dbReference type="Proteomes" id="UP000251634"/>
    </source>
</evidence>
<evidence type="ECO:0000256" key="1">
    <source>
        <dbReference type="SAM" id="Phobius"/>
    </source>
</evidence>
<feature type="transmembrane region" description="Helical" evidence="1">
    <location>
        <begin position="368"/>
        <end position="389"/>
    </location>
</feature>
<dbReference type="RefSeq" id="WP_112116222.1">
    <property type="nucleotide sequence ID" value="NZ_PRKZ01000009.1"/>
</dbReference>
<accession>A0A329TIQ8</accession>
<reference evidence="2 3" key="1">
    <citation type="submission" date="2018-02" db="EMBL/GenBank/DDBJ databases">
        <title>Complete genome sequencing of Faecalibacterium prausnitzii strains isolated from the human gut.</title>
        <authorList>
            <person name="Fitzgerald B.C."/>
            <person name="Shkoporov A.N."/>
            <person name="Ross P.R."/>
            <person name="Hill C."/>
        </authorList>
    </citation>
    <scope>NUCLEOTIDE SEQUENCE [LARGE SCALE GENOMIC DNA]</scope>
    <source>
        <strain evidence="2 3">APC942/8-14-2</strain>
    </source>
</reference>
<keyword evidence="1" id="KW-0812">Transmembrane</keyword>
<dbReference type="EMBL" id="PRKZ01000009">
    <property type="protein sequence ID" value="RAW48396.1"/>
    <property type="molecule type" value="Genomic_DNA"/>
</dbReference>
<keyword evidence="1" id="KW-1133">Transmembrane helix</keyword>
<dbReference type="Proteomes" id="UP000251634">
    <property type="component" value="Unassembled WGS sequence"/>
</dbReference>
<feature type="transmembrane region" description="Helical" evidence="1">
    <location>
        <begin position="53"/>
        <end position="71"/>
    </location>
</feature>
<organism evidence="2 3">
    <name type="scientific">Faecalibacterium prausnitzii</name>
    <dbReference type="NCBI Taxonomy" id="853"/>
    <lineage>
        <taxon>Bacteria</taxon>
        <taxon>Bacillati</taxon>
        <taxon>Bacillota</taxon>
        <taxon>Clostridia</taxon>
        <taxon>Eubacteriales</taxon>
        <taxon>Oscillospiraceae</taxon>
        <taxon>Faecalibacterium</taxon>
    </lineage>
</organism>
<comment type="caution">
    <text evidence="2">The sequence shown here is derived from an EMBL/GenBank/DDBJ whole genome shotgun (WGS) entry which is preliminary data.</text>
</comment>
<dbReference type="AlphaFoldDB" id="A0A329TIQ8"/>
<feature type="transmembrane region" description="Helical" evidence="1">
    <location>
        <begin position="339"/>
        <end position="362"/>
    </location>
</feature>
<sequence length="470" mass="52470">MTTPNPRPSFPTEEKHFHPFAALRFLRKTLVVYLIPLVNVLFERNWPAFWTALRQDAILFALLCGVSWVILRFSSWQLDEAGVLHLRWKLLFKLDTTIRGEALAALTLERPALFRLGGATKITLYPTGQPRKHVIPLCLRRADARELADRLLPIETPTLHTPAGSERAALVLLGANGISTLALVVLAIRQTRQLPLDAETLAFAHLGHLAAFAARWLPAGAAWLLTLATALFGASLARSFAQAVHYEVWHTATQIGSRGGWIDRFECRVRSAQISYADVRVSPAARVLRRWPVFVTAGCCTPELPLFVYRSGGEALFRELLPEFQMPPDVRADTTQRSLIFFAPVGIPFALCALLSLVSVTVLPAMTVTLLVPTVFFFVLLCGAVMGYTREGIWLREGKVTLRRQEGVYLHCICVFHPDLCLMGFQSPWAANVRRTNLTLIFPGQVRLKVRSIPLAEANAVVRFLEQESH</sequence>
<evidence type="ECO:0000313" key="2">
    <source>
        <dbReference type="EMBL" id="RAW48396.1"/>
    </source>
</evidence>
<protein>
    <recommendedName>
        <fullName evidence="4">PH domain-containing protein</fullName>
    </recommendedName>
</protein>
<evidence type="ECO:0008006" key="4">
    <source>
        <dbReference type="Google" id="ProtNLM"/>
    </source>
</evidence>